<dbReference type="Gene3D" id="6.20.250.70">
    <property type="match status" value="1"/>
</dbReference>
<dbReference type="PANTHER" id="PTHR28155">
    <property type="entry name" value="ACR243WP"/>
    <property type="match status" value="1"/>
</dbReference>
<dbReference type="PANTHER" id="PTHR28155:SF1">
    <property type="entry name" value="DNA-DIRECTED RNA POLYMERASE I SUBUNIT RPA34.5-DOMAIN-CONTAINING PROTEIN"/>
    <property type="match status" value="1"/>
</dbReference>
<feature type="compositionally biased region" description="Basic residues" evidence="1">
    <location>
        <begin position="233"/>
        <end position="242"/>
    </location>
</feature>
<dbReference type="EMBL" id="VSWD01000006">
    <property type="protein sequence ID" value="KAK3099371.1"/>
    <property type="molecule type" value="Genomic_DNA"/>
</dbReference>
<evidence type="ECO:0000313" key="3">
    <source>
        <dbReference type="Proteomes" id="UP001186944"/>
    </source>
</evidence>
<keyword evidence="3" id="KW-1185">Reference proteome</keyword>
<feature type="region of interest" description="Disordered" evidence="1">
    <location>
        <begin position="1"/>
        <end position="60"/>
    </location>
</feature>
<feature type="compositionally biased region" description="Basic residues" evidence="1">
    <location>
        <begin position="7"/>
        <end position="19"/>
    </location>
</feature>
<dbReference type="InterPro" id="IPR053263">
    <property type="entry name" value="Euk_RPA34_RNAP_subunit"/>
</dbReference>
<feature type="compositionally biased region" description="Acidic residues" evidence="1">
    <location>
        <begin position="39"/>
        <end position="51"/>
    </location>
</feature>
<dbReference type="Pfam" id="PF08208">
    <property type="entry name" value="RNA_polI_A34"/>
    <property type="match status" value="1"/>
</dbReference>
<dbReference type="Proteomes" id="UP001186944">
    <property type="component" value="Unassembled WGS sequence"/>
</dbReference>
<sequence length="248" mass="28110">MNSPSPKKNKSKKVKKHKKGSDEDTHETSLTQTDMTDVPNEEESVEEEEEAQSSCPIQTSLRYSAPEGFMPIDSKDLLTARELQGKELYLISVPEDFDIEELNSRTFNKKNNKTDVHTKKGETYEFLSQTVNDARYHPVVFNKDNKSLSIGTGAEIKGQITITPGMDIPPLPDIPVPPLVKQEIPDGLKIRYQPFGSDDPIIRIEETSTPPKRKKKRKSHLNEEDEQEIMSPSKKKKKKKSRSSISDD</sequence>
<reference evidence="2" key="1">
    <citation type="submission" date="2019-08" db="EMBL/GenBank/DDBJ databases">
        <title>The improved chromosome-level genome for the pearl oyster Pinctada fucata martensii using PacBio sequencing and Hi-C.</title>
        <authorList>
            <person name="Zheng Z."/>
        </authorList>
    </citation>
    <scope>NUCLEOTIDE SEQUENCE</scope>
    <source>
        <strain evidence="2">ZZ-2019</strain>
        <tissue evidence="2">Adductor muscle</tissue>
    </source>
</reference>
<protein>
    <submittedName>
        <fullName evidence="2">Uncharacterized protein</fullName>
    </submittedName>
</protein>
<evidence type="ECO:0000313" key="2">
    <source>
        <dbReference type="EMBL" id="KAK3099371.1"/>
    </source>
</evidence>
<proteinExistence type="predicted"/>
<dbReference type="AlphaFoldDB" id="A0AA88Y686"/>
<evidence type="ECO:0000256" key="1">
    <source>
        <dbReference type="SAM" id="MobiDB-lite"/>
    </source>
</evidence>
<comment type="caution">
    <text evidence="2">The sequence shown here is derived from an EMBL/GenBank/DDBJ whole genome shotgun (WGS) entry which is preliminary data.</text>
</comment>
<gene>
    <name evidence="2" type="ORF">FSP39_003482</name>
</gene>
<accession>A0AA88Y686</accession>
<name>A0AA88Y686_PINIB</name>
<dbReference type="GO" id="GO:0006360">
    <property type="term" value="P:transcription by RNA polymerase I"/>
    <property type="evidence" value="ECO:0007669"/>
    <property type="project" value="InterPro"/>
</dbReference>
<organism evidence="2 3">
    <name type="scientific">Pinctada imbricata</name>
    <name type="common">Atlantic pearl-oyster</name>
    <name type="synonym">Pinctada martensii</name>
    <dbReference type="NCBI Taxonomy" id="66713"/>
    <lineage>
        <taxon>Eukaryota</taxon>
        <taxon>Metazoa</taxon>
        <taxon>Spiralia</taxon>
        <taxon>Lophotrochozoa</taxon>
        <taxon>Mollusca</taxon>
        <taxon>Bivalvia</taxon>
        <taxon>Autobranchia</taxon>
        <taxon>Pteriomorphia</taxon>
        <taxon>Pterioida</taxon>
        <taxon>Pterioidea</taxon>
        <taxon>Pteriidae</taxon>
        <taxon>Pinctada</taxon>
    </lineage>
</organism>
<feature type="region of interest" description="Disordered" evidence="1">
    <location>
        <begin position="192"/>
        <end position="248"/>
    </location>
</feature>
<dbReference type="InterPro" id="IPR013240">
    <property type="entry name" value="DNA-dir_RNA_pol1_su_RPA34"/>
</dbReference>